<feature type="domain" description="Helicase ATP-binding" evidence="1">
    <location>
        <begin position="19"/>
        <end position="154"/>
    </location>
</feature>
<dbReference type="GO" id="GO:0016787">
    <property type="term" value="F:hydrolase activity"/>
    <property type="evidence" value="ECO:0007669"/>
    <property type="project" value="InterPro"/>
</dbReference>
<dbReference type="InterPro" id="IPR001650">
    <property type="entry name" value="Helicase_C-like"/>
</dbReference>
<evidence type="ECO:0000259" key="1">
    <source>
        <dbReference type="PROSITE" id="PS51192"/>
    </source>
</evidence>
<evidence type="ECO:0000259" key="2">
    <source>
        <dbReference type="PROSITE" id="PS51194"/>
    </source>
</evidence>
<gene>
    <name evidence="3" type="ORF">FC08_GL001546</name>
</gene>
<dbReference type="InterPro" id="IPR050742">
    <property type="entry name" value="Helicase_Restrict-Modif_Enz"/>
</dbReference>
<evidence type="ECO:0000313" key="4">
    <source>
        <dbReference type="Proteomes" id="UP000050828"/>
    </source>
</evidence>
<dbReference type="InterPro" id="IPR027417">
    <property type="entry name" value="P-loop_NTPase"/>
</dbReference>
<proteinExistence type="predicted"/>
<accession>A0AAJ0LDQ0</accession>
<dbReference type="GO" id="GO:0005829">
    <property type="term" value="C:cytosol"/>
    <property type="evidence" value="ECO:0007669"/>
    <property type="project" value="TreeGrafter"/>
</dbReference>
<dbReference type="PROSITE" id="PS51194">
    <property type="entry name" value="HELICASE_CTER"/>
    <property type="match status" value="1"/>
</dbReference>
<dbReference type="PANTHER" id="PTHR47396">
    <property type="entry name" value="TYPE I RESTRICTION ENZYME ECOKI R PROTEIN"/>
    <property type="match status" value="1"/>
</dbReference>
<dbReference type="Pfam" id="PF00271">
    <property type="entry name" value="Helicase_C"/>
    <property type="match status" value="1"/>
</dbReference>
<dbReference type="PROSITE" id="PS51192">
    <property type="entry name" value="HELICASE_ATP_BIND_1"/>
    <property type="match status" value="1"/>
</dbReference>
<feature type="domain" description="Helicase C-terminal" evidence="2">
    <location>
        <begin position="206"/>
        <end position="363"/>
    </location>
</feature>
<dbReference type="AlphaFoldDB" id="A0AAJ0LDQ0"/>
<dbReference type="SMART" id="SM00490">
    <property type="entry name" value="HELICc"/>
    <property type="match status" value="1"/>
</dbReference>
<dbReference type="Proteomes" id="UP000050828">
    <property type="component" value="Unassembled WGS sequence"/>
</dbReference>
<dbReference type="PANTHER" id="PTHR47396:SF1">
    <property type="entry name" value="ATP-DEPENDENT HELICASE IRC3-RELATED"/>
    <property type="match status" value="1"/>
</dbReference>
<dbReference type="Pfam" id="PF04851">
    <property type="entry name" value="ResIII"/>
    <property type="match status" value="2"/>
</dbReference>
<evidence type="ECO:0000313" key="3">
    <source>
        <dbReference type="EMBL" id="KRK90389.1"/>
    </source>
</evidence>
<sequence>MGVKKLRDYQVETIDNITESIKRGNHSIIVQQPPRTGKTVIMAEIARRATQKGSRILFVVHRKEIVDQVKRSFAEQNVNMDLTTIGMVQTITRRVAKMSEPQIIFVDEAHHSLAKSYIRILEQFPNALKLLFTATPIRLNGKGFEDVATDLIQGKPIPELIDKGFLAPVDYYAPDDFDATNILVDRTGEFNDKSIQAAFKPKIYGNAVKIYQKLASGKQAIAYTYNVASAERLAKEFNGHGIVAKAVSGKTPKAERNQIIKDYREGTVQIVTNAELFTEGLDLPNVDCVIMLRPTQSLSLFLQFAMRSMNPREGKRAVIIDHVGNVQRFGLPTIDRQWSLKGTGGKTSNDNNGTIKSTTTCEFCFGTFYKTDDKCPYCGHEIAINVQEIEVVEDAELKKIATTRSERAKEILADSATNNIAGKRPADLQNMAEVKAYQKFMNYKKGWVFFYGKKRGFIK</sequence>
<dbReference type="GeneID" id="49610587"/>
<dbReference type="EMBL" id="AZDL01000070">
    <property type="protein sequence ID" value="KRK90389.1"/>
    <property type="molecule type" value="Genomic_DNA"/>
</dbReference>
<dbReference type="Gene3D" id="3.40.50.300">
    <property type="entry name" value="P-loop containing nucleotide triphosphate hydrolases"/>
    <property type="match status" value="2"/>
</dbReference>
<dbReference type="RefSeq" id="WP_081038335.1">
    <property type="nucleotide sequence ID" value="NZ_AZDL01000070.1"/>
</dbReference>
<organism evidence="3 4">
    <name type="scientific">Latilactobacillus curvatus JCM 1096 = DSM 20019</name>
    <dbReference type="NCBI Taxonomy" id="1293592"/>
    <lineage>
        <taxon>Bacteria</taxon>
        <taxon>Bacillati</taxon>
        <taxon>Bacillota</taxon>
        <taxon>Bacilli</taxon>
        <taxon>Lactobacillales</taxon>
        <taxon>Lactobacillaceae</taxon>
        <taxon>Latilactobacillus</taxon>
    </lineage>
</organism>
<dbReference type="InterPro" id="IPR006935">
    <property type="entry name" value="Helicase/UvrB_N"/>
</dbReference>
<dbReference type="InterPro" id="IPR014001">
    <property type="entry name" value="Helicase_ATP-bd"/>
</dbReference>
<dbReference type="SUPFAM" id="SSF52540">
    <property type="entry name" value="P-loop containing nucleoside triphosphate hydrolases"/>
    <property type="match status" value="1"/>
</dbReference>
<dbReference type="GO" id="GO:0005524">
    <property type="term" value="F:ATP binding"/>
    <property type="evidence" value="ECO:0007669"/>
    <property type="project" value="InterPro"/>
</dbReference>
<dbReference type="SMART" id="SM00487">
    <property type="entry name" value="DEXDc"/>
    <property type="match status" value="1"/>
</dbReference>
<dbReference type="GO" id="GO:0003677">
    <property type="term" value="F:DNA binding"/>
    <property type="evidence" value="ECO:0007669"/>
    <property type="project" value="InterPro"/>
</dbReference>
<comment type="caution">
    <text evidence="3">The sequence shown here is derived from an EMBL/GenBank/DDBJ whole genome shotgun (WGS) entry which is preliminary data.</text>
</comment>
<name>A0AAJ0LDQ0_LATCU</name>
<reference evidence="3 4" key="1">
    <citation type="journal article" date="2015" name="Genome Announc.">
        <title>Expanding the biotechnology potential of lactobacilli through comparative genomics of 213 strains and associated genera.</title>
        <authorList>
            <person name="Sun Z."/>
            <person name="Harris H.M."/>
            <person name="McCann A."/>
            <person name="Guo C."/>
            <person name="Argimon S."/>
            <person name="Zhang W."/>
            <person name="Yang X."/>
            <person name="Jeffery I.B."/>
            <person name="Cooney J.C."/>
            <person name="Kagawa T.F."/>
            <person name="Liu W."/>
            <person name="Song Y."/>
            <person name="Salvetti E."/>
            <person name="Wrobel A."/>
            <person name="Rasinkangas P."/>
            <person name="Parkhill J."/>
            <person name="Rea M.C."/>
            <person name="O'Sullivan O."/>
            <person name="Ritari J."/>
            <person name="Douillard F.P."/>
            <person name="Paul Ross R."/>
            <person name="Yang R."/>
            <person name="Briner A.E."/>
            <person name="Felis G.E."/>
            <person name="de Vos W.M."/>
            <person name="Barrangou R."/>
            <person name="Klaenhammer T.R."/>
            <person name="Caufield P.W."/>
            <person name="Cui Y."/>
            <person name="Zhang H."/>
            <person name="O'Toole P.W."/>
        </authorList>
    </citation>
    <scope>NUCLEOTIDE SEQUENCE [LARGE SCALE GENOMIC DNA]</scope>
    <source>
        <strain evidence="3 4">DSM 20019</strain>
    </source>
</reference>
<protein>
    <submittedName>
        <fullName evidence="3">Type III restriction protein res subunit</fullName>
    </submittedName>
</protein>